<evidence type="ECO:0000256" key="11">
    <source>
        <dbReference type="ARBA" id="ARBA00023225"/>
    </source>
</evidence>
<dbReference type="GO" id="GO:0005525">
    <property type="term" value="F:GTP binding"/>
    <property type="evidence" value="ECO:0007669"/>
    <property type="project" value="UniProtKB-UniRule"/>
</dbReference>
<keyword evidence="17" id="KW-0969">Cilium</keyword>
<dbReference type="SMART" id="SM00382">
    <property type="entry name" value="AAA"/>
    <property type="match status" value="1"/>
</dbReference>
<organism evidence="17 18">
    <name type="scientific">Helicobacter typhlonius</name>
    <dbReference type="NCBI Taxonomy" id="76936"/>
    <lineage>
        <taxon>Bacteria</taxon>
        <taxon>Pseudomonadati</taxon>
        <taxon>Campylobacterota</taxon>
        <taxon>Epsilonproteobacteria</taxon>
        <taxon>Campylobacterales</taxon>
        <taxon>Helicobacteraceae</taxon>
        <taxon>Helicobacter</taxon>
    </lineage>
</organism>
<keyword evidence="17" id="KW-0966">Cell projection</keyword>
<evidence type="ECO:0000256" key="9">
    <source>
        <dbReference type="ARBA" id="ARBA00023134"/>
    </source>
</evidence>
<keyword evidence="5" id="KW-1003">Cell membrane</keyword>
<protein>
    <recommendedName>
        <fullName evidence="3 13">Flagellar biosynthesis protein FlhF</fullName>
    </recommendedName>
</protein>
<evidence type="ECO:0000256" key="3">
    <source>
        <dbReference type="ARBA" id="ARBA00014919"/>
    </source>
</evidence>
<evidence type="ECO:0000256" key="2">
    <source>
        <dbReference type="ARBA" id="ARBA00008531"/>
    </source>
</evidence>
<evidence type="ECO:0000259" key="16">
    <source>
        <dbReference type="SMART" id="SM00962"/>
    </source>
</evidence>
<dbReference type="GO" id="GO:0005047">
    <property type="term" value="F:signal recognition particle binding"/>
    <property type="evidence" value="ECO:0007669"/>
    <property type="project" value="TreeGrafter"/>
</dbReference>
<dbReference type="InterPro" id="IPR000897">
    <property type="entry name" value="SRP54_GTPase_dom"/>
</dbReference>
<gene>
    <name evidence="17" type="ORF">BN2458_PEG0157</name>
</gene>
<keyword evidence="7" id="KW-1005">Bacterial flagellum biogenesis</keyword>
<evidence type="ECO:0000256" key="10">
    <source>
        <dbReference type="ARBA" id="ARBA00023136"/>
    </source>
</evidence>
<sequence length="513" mass="58262">MPLVLLFHIFKEADTMAKKLHTFMGDTPAQALKKAQDTFGGDVLLVENKEIRKKSLTQPGLYEIVIAVDGDVQPATPIESSPATFQQDAKQEEVLSAPNSVQKRLDEIADKKIKKRKEAQKPRIYDEVTLQLSDAVKQISKIANVPSNMPENPQIQPATRPFPSATPAPKSQAKAFAPTMISQSIDERANEKIQDLQQTRLEQHLNDKMELKSIKAELNELNDKLKIIQNMLWDEKSPKNEGLNIPQEFAEIYRIAKTSGMKREHLDTIMQLSLELMPLKMRSNSTTIKRYFREVLRKMIYCRGENLQNNAKKILMLVGPTGVGKTTTLAKLAARYSLMLNARYRVGVITLDTYRLAAVDQLMAYARMMKLSIDTVVEPEEFGKAIDSLKHCDYILIDTAGHSQHDHKKLQTLKTYLNSDYKIDINLVLSVNTKYEDLRDTYNAFSELDIDTLIFSKLDESRYFGNIFSLVYETKKPISYLSIGQGVPNDLVLASNDYLVDCLLDGFRRPEPK</sequence>
<dbReference type="NCBIfam" id="TIGR03499">
    <property type="entry name" value="FlhF"/>
    <property type="match status" value="1"/>
</dbReference>
<evidence type="ECO:0000256" key="7">
    <source>
        <dbReference type="ARBA" id="ARBA00022795"/>
    </source>
</evidence>
<evidence type="ECO:0000313" key="18">
    <source>
        <dbReference type="Proteomes" id="UP000064525"/>
    </source>
</evidence>
<dbReference type="SUPFAM" id="SSF52540">
    <property type="entry name" value="P-loop containing nucleoside triphosphate hydrolases"/>
    <property type="match status" value="1"/>
</dbReference>
<dbReference type="SMART" id="SM00962">
    <property type="entry name" value="SRP54"/>
    <property type="match status" value="1"/>
</dbReference>
<dbReference type="GO" id="GO:0006614">
    <property type="term" value="P:SRP-dependent cotranslational protein targeting to membrane"/>
    <property type="evidence" value="ECO:0007669"/>
    <property type="project" value="UniProtKB-UniRule"/>
</dbReference>
<proteinExistence type="inferred from homology"/>
<name>A0A0S4PUB8_9HELI</name>
<keyword evidence="11" id="KW-1006">Bacterial flagellum protein export</keyword>
<feature type="coiled-coil region" evidence="14">
    <location>
        <begin position="201"/>
        <end position="231"/>
    </location>
</feature>
<feature type="domain" description="AAA+ ATPase" evidence="15">
    <location>
        <begin position="311"/>
        <end position="468"/>
    </location>
</feature>
<feature type="domain" description="SRP54-type proteins GTP-binding" evidence="16">
    <location>
        <begin position="312"/>
        <end position="505"/>
    </location>
</feature>
<comment type="subcellular location">
    <subcellularLocation>
        <location evidence="1">Cell membrane</location>
        <topology evidence="1">Peripheral membrane protein</topology>
        <orientation evidence="1">Cytoplasmic side</orientation>
    </subcellularLocation>
</comment>
<evidence type="ECO:0000256" key="13">
    <source>
        <dbReference type="NCBIfam" id="TIGR03499"/>
    </source>
</evidence>
<dbReference type="Gene3D" id="3.40.50.300">
    <property type="entry name" value="P-loop containing nucleotide triphosphate hydrolases"/>
    <property type="match status" value="1"/>
</dbReference>
<dbReference type="Pfam" id="PF00448">
    <property type="entry name" value="SRP54"/>
    <property type="match status" value="1"/>
</dbReference>
<reference evidence="18" key="1">
    <citation type="submission" date="2015-11" db="EMBL/GenBank/DDBJ databases">
        <authorList>
            <person name="Anvar S.Y."/>
        </authorList>
    </citation>
    <scope>NUCLEOTIDE SEQUENCE [LARGE SCALE GENOMIC DNA]</scope>
</reference>
<keyword evidence="6" id="KW-0547">Nucleotide-binding</keyword>
<keyword evidence="10" id="KW-0472">Membrane</keyword>
<evidence type="ECO:0000256" key="8">
    <source>
        <dbReference type="ARBA" id="ARBA00022927"/>
    </source>
</evidence>
<dbReference type="EMBL" id="LN907858">
    <property type="protein sequence ID" value="CUU39044.1"/>
    <property type="molecule type" value="Genomic_DNA"/>
</dbReference>
<dbReference type="Gene3D" id="1.20.120.1380">
    <property type="entry name" value="Flagellar FlhF biosynthesis protein, N domain"/>
    <property type="match status" value="1"/>
</dbReference>
<keyword evidence="8" id="KW-0653">Protein transport</keyword>
<dbReference type="AlphaFoldDB" id="A0A0S4PUB8"/>
<evidence type="ECO:0000256" key="4">
    <source>
        <dbReference type="ARBA" id="ARBA00022448"/>
    </source>
</evidence>
<dbReference type="PATRIC" id="fig|76936.10.peg.152"/>
<evidence type="ECO:0000256" key="12">
    <source>
        <dbReference type="ARBA" id="ARBA00025337"/>
    </source>
</evidence>
<evidence type="ECO:0000256" key="6">
    <source>
        <dbReference type="ARBA" id="ARBA00022741"/>
    </source>
</evidence>
<dbReference type="GO" id="GO:0044781">
    <property type="term" value="P:bacterial-type flagellum organization"/>
    <property type="evidence" value="ECO:0007669"/>
    <property type="project" value="UniProtKB-UniRule"/>
</dbReference>
<dbReference type="InterPro" id="IPR047040">
    <property type="entry name" value="FlhF__GTPase_dom"/>
</dbReference>
<evidence type="ECO:0000256" key="1">
    <source>
        <dbReference type="ARBA" id="ARBA00004413"/>
    </source>
</evidence>
<dbReference type="InterPro" id="IPR003593">
    <property type="entry name" value="AAA+_ATPase"/>
</dbReference>
<dbReference type="GO" id="GO:0005886">
    <property type="term" value="C:plasma membrane"/>
    <property type="evidence" value="ECO:0007669"/>
    <property type="project" value="UniProtKB-SubCell"/>
</dbReference>
<dbReference type="Proteomes" id="UP000064525">
    <property type="component" value="Chromosome I"/>
</dbReference>
<dbReference type="InterPro" id="IPR020006">
    <property type="entry name" value="FlhF"/>
</dbReference>
<keyword evidence="17" id="KW-0282">Flagellum</keyword>
<dbReference type="PANTHER" id="PTHR43134">
    <property type="entry name" value="SIGNAL RECOGNITION PARTICLE RECEPTOR SUBUNIT ALPHA"/>
    <property type="match status" value="1"/>
</dbReference>
<dbReference type="InterPro" id="IPR027417">
    <property type="entry name" value="P-loop_NTPase"/>
</dbReference>
<comment type="similarity">
    <text evidence="2">Belongs to the GTP-binding SRP family.</text>
</comment>
<evidence type="ECO:0000259" key="15">
    <source>
        <dbReference type="SMART" id="SM00382"/>
    </source>
</evidence>
<accession>A0A0S4PUB8</accession>
<dbReference type="GO" id="GO:0015031">
    <property type="term" value="P:protein transport"/>
    <property type="evidence" value="ECO:0007669"/>
    <property type="project" value="UniProtKB-KW"/>
</dbReference>
<dbReference type="KEGG" id="hty:BN2458_PEG0157"/>
<keyword evidence="9" id="KW-0342">GTP-binding</keyword>
<dbReference type="PANTHER" id="PTHR43134:SF3">
    <property type="entry name" value="FLAGELLAR BIOSYNTHESIS PROTEIN FLHF"/>
    <property type="match status" value="1"/>
</dbReference>
<dbReference type="CDD" id="cd17873">
    <property type="entry name" value="FlhF"/>
    <property type="match status" value="1"/>
</dbReference>
<dbReference type="FunFam" id="3.40.50.300:FF:000695">
    <property type="entry name" value="Flagellar biosynthesis regulator FlhF"/>
    <property type="match status" value="1"/>
</dbReference>
<evidence type="ECO:0000256" key="14">
    <source>
        <dbReference type="SAM" id="Coils"/>
    </source>
</evidence>
<evidence type="ECO:0000256" key="5">
    <source>
        <dbReference type="ARBA" id="ARBA00022475"/>
    </source>
</evidence>
<dbReference type="GO" id="GO:0003924">
    <property type="term" value="F:GTPase activity"/>
    <property type="evidence" value="ECO:0007669"/>
    <property type="project" value="UniProtKB-UniRule"/>
</dbReference>
<keyword evidence="4" id="KW-0813">Transport</keyword>
<evidence type="ECO:0000313" key="17">
    <source>
        <dbReference type="EMBL" id="CUU39044.1"/>
    </source>
</evidence>
<keyword evidence="14" id="KW-0175">Coiled coil</keyword>
<comment type="function">
    <text evidence="12">Necessary for flagellar biosynthesis. May be involved in translocation of the flagellum.</text>
</comment>